<name>A0A9N8H8J8_9STRA</name>
<proteinExistence type="predicted"/>
<evidence type="ECO:0000313" key="2">
    <source>
        <dbReference type="EMBL" id="CAB9500848.1"/>
    </source>
</evidence>
<gene>
    <name evidence="2" type="ORF">SEMRO_93_G048600.1</name>
</gene>
<accession>A0A9N8H8J8</accession>
<organism evidence="2 3">
    <name type="scientific">Seminavis robusta</name>
    <dbReference type="NCBI Taxonomy" id="568900"/>
    <lineage>
        <taxon>Eukaryota</taxon>
        <taxon>Sar</taxon>
        <taxon>Stramenopiles</taxon>
        <taxon>Ochrophyta</taxon>
        <taxon>Bacillariophyta</taxon>
        <taxon>Bacillariophyceae</taxon>
        <taxon>Bacillariophycidae</taxon>
        <taxon>Naviculales</taxon>
        <taxon>Naviculaceae</taxon>
        <taxon>Seminavis</taxon>
    </lineage>
</organism>
<dbReference type="PANTHER" id="PTHR13132:SF29">
    <property type="entry name" value="ALPHA-(1,6)-FUCOSYLTRANSFERASE"/>
    <property type="match status" value="1"/>
</dbReference>
<reference evidence="2" key="1">
    <citation type="submission" date="2020-06" db="EMBL/GenBank/DDBJ databases">
        <authorList>
            <consortium name="Plant Systems Biology data submission"/>
        </authorList>
    </citation>
    <scope>NUCLEOTIDE SEQUENCE</scope>
    <source>
        <strain evidence="2">D6</strain>
    </source>
</reference>
<keyword evidence="1" id="KW-1133">Transmembrane helix</keyword>
<evidence type="ECO:0000313" key="3">
    <source>
        <dbReference type="Proteomes" id="UP001153069"/>
    </source>
</evidence>
<dbReference type="GO" id="GO:0046921">
    <property type="term" value="F:alpha-(1-&gt;6)-fucosyltransferase activity"/>
    <property type="evidence" value="ECO:0007669"/>
    <property type="project" value="TreeGrafter"/>
</dbReference>
<dbReference type="Proteomes" id="UP001153069">
    <property type="component" value="Unassembled WGS sequence"/>
</dbReference>
<dbReference type="EMBL" id="CAICTM010000092">
    <property type="protein sequence ID" value="CAB9500848.1"/>
    <property type="molecule type" value="Genomic_DNA"/>
</dbReference>
<feature type="transmembrane region" description="Helical" evidence="1">
    <location>
        <begin position="12"/>
        <end position="29"/>
    </location>
</feature>
<keyword evidence="3" id="KW-1185">Reference proteome</keyword>
<keyword evidence="1" id="KW-0812">Transmembrane</keyword>
<dbReference type="OrthoDB" id="45960at2759"/>
<keyword evidence="1" id="KW-0472">Membrane</keyword>
<evidence type="ECO:0000256" key="1">
    <source>
        <dbReference type="SAM" id="Phobius"/>
    </source>
</evidence>
<dbReference type="AlphaFoldDB" id="A0A9N8H8J8"/>
<dbReference type="GO" id="GO:0006487">
    <property type="term" value="P:protein N-linked glycosylation"/>
    <property type="evidence" value="ECO:0007669"/>
    <property type="project" value="TreeGrafter"/>
</dbReference>
<comment type="caution">
    <text evidence="2">The sequence shown here is derived from an EMBL/GenBank/DDBJ whole genome shotgun (WGS) entry which is preliminary data.</text>
</comment>
<protein>
    <submittedName>
        <fullName evidence="2">Uncharacterized protein</fullName>
    </submittedName>
</protein>
<dbReference type="PANTHER" id="PTHR13132">
    <property type="entry name" value="ALPHA- 1,6 -FUCOSYLTRANSFERASE"/>
    <property type="match status" value="1"/>
</dbReference>
<sequence>MVKLSIVDLKGGVSAIAIVWATIVGLLVARKKESRSSLSWNLQQSFHRAATETTTTITTGSSSSRSDSKTAWNVNSERWLKGPRFRNSNDPLIVNDEEYLQKTILRIPHLLDNEEYLKDLLEQTLAIQGSQILDFSYQNLSTTTAAVSLEERRLWNIRLHYLAIHVHQHLPALPEARARQEQPQAFQQSVQQHQQHQIGTLLFDYECPGTNYLVANLLNYGIGADVFWSMVHFFKAGMAVNRVVHFVNKELPPHLTQHQAYRDGWQLASCPRGDYQCTFSPPSPCVPTLEDLENGYQLNATELQVLRKEGTLPAGLPRVVMVAADEWDPDWISLSPMKLKAEQQAQRVIANLMDNNYQAKDHDPTRDARIKLFRKVVGEGWRFGRAAGSLRTMLAAYMSYSLRPRPTVRQRIRSNVQESLPVGFDPHQTVGLPIRASDKCQDESECLTFQQHLEVVQAEWTKMRQNHTTNHAKAALPPAIIFSTESKEIKQEQEKYQQQQQQQPAVSFIVNQHDNPADTGFYLGNHGDEELLSALTTLQLQMHARLTIGNCCSNFARLMMHMMAGGFGAHPDGEFRCLQDVEDPRYRPCCWKSVVCLEKKANDTKVFLAEQRQKNNGPLLEISHG</sequence>